<evidence type="ECO:0000313" key="10">
    <source>
        <dbReference type="Proteomes" id="UP000609346"/>
    </source>
</evidence>
<keyword evidence="4 7" id="KW-1133">Transmembrane helix</keyword>
<evidence type="ECO:0000256" key="6">
    <source>
        <dbReference type="SAM" id="MobiDB-lite"/>
    </source>
</evidence>
<dbReference type="RefSeq" id="WP_224753624.1">
    <property type="nucleotide sequence ID" value="NZ_JACXZA010000003.1"/>
</dbReference>
<feature type="domain" description="RsgI N-terminal anti-sigma" evidence="8">
    <location>
        <begin position="4"/>
        <end position="53"/>
    </location>
</feature>
<feature type="region of interest" description="Disordered" evidence="6">
    <location>
        <begin position="245"/>
        <end position="292"/>
    </location>
</feature>
<evidence type="ECO:0000259" key="8">
    <source>
        <dbReference type="PROSITE" id="PS51849"/>
    </source>
</evidence>
<feature type="compositionally biased region" description="Polar residues" evidence="6">
    <location>
        <begin position="343"/>
        <end position="353"/>
    </location>
</feature>
<proteinExistence type="predicted"/>
<keyword evidence="3 7" id="KW-0812">Transmembrane</keyword>
<organism evidence="9 10">
    <name type="scientific">Paenibacillus terricola</name>
    <dbReference type="NCBI Taxonomy" id="2763503"/>
    <lineage>
        <taxon>Bacteria</taxon>
        <taxon>Bacillati</taxon>
        <taxon>Bacillota</taxon>
        <taxon>Bacilli</taxon>
        <taxon>Bacillales</taxon>
        <taxon>Paenibacillaceae</taxon>
        <taxon>Paenibacillus</taxon>
    </lineage>
</organism>
<feature type="region of interest" description="Disordered" evidence="6">
    <location>
        <begin position="304"/>
        <end position="512"/>
    </location>
</feature>
<dbReference type="EMBL" id="JACXZA010000003">
    <property type="protein sequence ID" value="MBD3920149.1"/>
    <property type="molecule type" value="Genomic_DNA"/>
</dbReference>
<gene>
    <name evidence="9" type="ORF">H8B09_15395</name>
</gene>
<feature type="compositionally biased region" description="Polar residues" evidence="6">
    <location>
        <begin position="489"/>
        <end position="512"/>
    </location>
</feature>
<name>A0ABR8N104_9BACL</name>
<feature type="compositionally biased region" description="Basic and acidic residues" evidence="6">
    <location>
        <begin position="276"/>
        <end position="292"/>
    </location>
</feature>
<evidence type="ECO:0000256" key="3">
    <source>
        <dbReference type="ARBA" id="ARBA00022692"/>
    </source>
</evidence>
<evidence type="ECO:0000256" key="2">
    <source>
        <dbReference type="ARBA" id="ARBA00022475"/>
    </source>
</evidence>
<feature type="compositionally biased region" description="Low complexity" evidence="6">
    <location>
        <begin position="421"/>
        <end position="455"/>
    </location>
</feature>
<evidence type="ECO:0000256" key="5">
    <source>
        <dbReference type="ARBA" id="ARBA00023136"/>
    </source>
</evidence>
<keyword evidence="10" id="KW-1185">Reference proteome</keyword>
<feature type="compositionally biased region" description="Polar residues" evidence="6">
    <location>
        <begin position="322"/>
        <end position="335"/>
    </location>
</feature>
<dbReference type="Pfam" id="PF23750">
    <property type="entry name" value="RsgI_M"/>
    <property type="match status" value="1"/>
</dbReference>
<evidence type="ECO:0000313" key="9">
    <source>
        <dbReference type="EMBL" id="MBD3920149.1"/>
    </source>
</evidence>
<keyword evidence="2" id="KW-1003">Cell membrane</keyword>
<dbReference type="Pfam" id="PF12791">
    <property type="entry name" value="RsgI_N"/>
    <property type="match status" value="1"/>
</dbReference>
<protein>
    <submittedName>
        <fullName evidence="9">Anti-sigma factor domain-containing protein</fullName>
    </submittedName>
</protein>
<evidence type="ECO:0000256" key="7">
    <source>
        <dbReference type="SAM" id="Phobius"/>
    </source>
</evidence>
<comment type="subcellular location">
    <subcellularLocation>
        <location evidence="1">Cell membrane</location>
        <topology evidence="1">Single-pass membrane protein</topology>
    </subcellularLocation>
</comment>
<dbReference type="Proteomes" id="UP000609346">
    <property type="component" value="Unassembled WGS sequence"/>
</dbReference>
<keyword evidence="5 7" id="KW-0472">Membrane</keyword>
<sequence length="512" mass="54848">MVSRRAIVMEMSEKHLIVLTPSGEFRRVPRSGQVDADIGDEIILANRRRQIPRRAWAWTAAALVVLLLFPLVMVPTSKAEPIVAYVTLDVNPSVELGINDEEEVRELRGLNDEGKNLASGIDYKGKHAADVVASLVEKTSSVIDAQAAAADHDIVIASVVVGNKLIDPDQFEVQLESDIHEAVTKVVPSSDNVTVISVPKEVRDEAERSGVSTGKMAVYLMAKSKNPKLKLDSLKDQSIQEWTASEGGVQSVVPSKQKEVAAASTTPATKAANPSADKETELKSKAASNKEEKEALKALLEREKRAKAKREEKRQSGRDQGNKSTATNPSGTEPSGQKPGEANPNNRPNTAKPSENKGNSNGNNVINRKWNNGNHWNPNNPIINNGINNSNQQGNSNQNGNQQGNNSGSKNGNSKDDSKNSSKGSSGSKNNTSQSYDPKSNNSKNNIGKNNSGNNDSKDSNKAGTSGKNSNSSGSKNNGNDYNQDDKNQGSGKSNGNDRNSGQNSGKHNSKD</sequence>
<reference evidence="9 10" key="1">
    <citation type="submission" date="2020-09" db="EMBL/GenBank/DDBJ databases">
        <title>Paenibacillus sp. strain PR3 16S rRNA gene Genome sequencing and assembly.</title>
        <authorList>
            <person name="Kim J."/>
        </authorList>
    </citation>
    <scope>NUCLEOTIDE SEQUENCE [LARGE SCALE GENOMIC DNA]</scope>
    <source>
        <strain evidence="9 10">PR3</strain>
    </source>
</reference>
<accession>A0ABR8N104</accession>
<feature type="compositionally biased region" description="Low complexity" evidence="6">
    <location>
        <begin position="261"/>
        <end position="275"/>
    </location>
</feature>
<dbReference type="InterPro" id="IPR024449">
    <property type="entry name" value="Anti-sigma_RsgI_N"/>
</dbReference>
<comment type="caution">
    <text evidence="9">The sequence shown here is derived from an EMBL/GenBank/DDBJ whole genome shotgun (WGS) entry which is preliminary data.</text>
</comment>
<evidence type="ECO:0000256" key="4">
    <source>
        <dbReference type="ARBA" id="ARBA00022989"/>
    </source>
</evidence>
<feature type="compositionally biased region" description="Low complexity" evidence="6">
    <location>
        <begin position="356"/>
        <end position="412"/>
    </location>
</feature>
<feature type="compositionally biased region" description="Low complexity" evidence="6">
    <location>
        <begin position="462"/>
        <end position="480"/>
    </location>
</feature>
<dbReference type="PROSITE" id="PS51849">
    <property type="entry name" value="RSGI_N"/>
    <property type="match status" value="1"/>
</dbReference>
<dbReference type="InterPro" id="IPR055431">
    <property type="entry name" value="RsgI_M"/>
</dbReference>
<feature type="compositionally biased region" description="Basic and acidic residues" evidence="6">
    <location>
        <begin position="304"/>
        <end position="321"/>
    </location>
</feature>
<feature type="transmembrane region" description="Helical" evidence="7">
    <location>
        <begin position="55"/>
        <end position="74"/>
    </location>
</feature>
<evidence type="ECO:0000256" key="1">
    <source>
        <dbReference type="ARBA" id="ARBA00004162"/>
    </source>
</evidence>